<dbReference type="InterPro" id="IPR006015">
    <property type="entry name" value="Universal_stress_UspA"/>
</dbReference>
<feature type="domain" description="UspA" evidence="4">
    <location>
        <begin position="159"/>
        <end position="296"/>
    </location>
</feature>
<evidence type="ECO:0000313" key="6">
    <source>
        <dbReference type="Proteomes" id="UP000002791"/>
    </source>
</evidence>
<dbReference type="AlphaFoldDB" id="H5XKU2"/>
<dbReference type="Pfam" id="PF00582">
    <property type="entry name" value="Usp"/>
    <property type="match status" value="2"/>
</dbReference>
<feature type="domain" description="UspA" evidence="4">
    <location>
        <begin position="8"/>
        <end position="146"/>
    </location>
</feature>
<comment type="similarity">
    <text evidence="1">Belongs to the universal stress protein A family.</text>
</comment>
<dbReference type="GO" id="GO:0005524">
    <property type="term" value="F:ATP binding"/>
    <property type="evidence" value="ECO:0007669"/>
    <property type="project" value="UniProtKB-KW"/>
</dbReference>
<protein>
    <submittedName>
        <fullName evidence="5">Universal stress protein UspA-like protein</fullName>
    </submittedName>
</protein>
<dbReference type="PANTHER" id="PTHR46268:SF27">
    <property type="entry name" value="UNIVERSAL STRESS PROTEIN RV2623"/>
    <property type="match status" value="1"/>
</dbReference>
<proteinExistence type="inferred from homology"/>
<dbReference type="Gene3D" id="3.40.50.620">
    <property type="entry name" value="HUPs"/>
    <property type="match status" value="2"/>
</dbReference>
<dbReference type="EMBL" id="CM001440">
    <property type="protein sequence ID" value="EHR61937.1"/>
    <property type="molecule type" value="Genomic_DNA"/>
</dbReference>
<sequence length="302" mass="31826">MAGEDERDAIVVGVDGSETATRALRWAAERAAHRRAPLHVVYAYGLVARYFAVEAPVPPSVIESLLEEAQTIVDNAVDEAVAVAPGLAVSPEAVDEPPVPALTHRSRTAALVVLGASGLGGFTGMLAGSTAVAVAAHAHAPVVVVRCGEGRTEPPSTGPVVVGMDGSPLGERAVAHAFEEARRRSAPLVAVHAWADVEDESVLRRARLFFTNSPEEDELRAKLDEQLAGWQARYPGVPVERVLVRDRPRRQLLDRSATAQLVVVGSRGRGGFTGLLLGSTSQALIHHAQCPVMVVRPPGGES</sequence>
<dbReference type="eggNOG" id="COG0589">
    <property type="taxonomic scope" value="Bacteria"/>
</dbReference>
<dbReference type="InterPro" id="IPR014729">
    <property type="entry name" value="Rossmann-like_a/b/a_fold"/>
</dbReference>
<keyword evidence="2" id="KW-0547">Nucleotide-binding</keyword>
<reference evidence="5 6" key="1">
    <citation type="submission" date="2011-11" db="EMBL/GenBank/DDBJ databases">
        <title>The Noncontiguous Finished sequence of Saccharomonospora cyanea NA-134.</title>
        <authorList>
            <consortium name="US DOE Joint Genome Institute"/>
            <person name="Lucas S."/>
            <person name="Han J."/>
            <person name="Lapidus A."/>
            <person name="Cheng J.-F."/>
            <person name="Goodwin L."/>
            <person name="Pitluck S."/>
            <person name="Peters L."/>
            <person name="Ovchinnikova G."/>
            <person name="Lu M."/>
            <person name="Detter J.C."/>
            <person name="Han C."/>
            <person name="Tapia R."/>
            <person name="Land M."/>
            <person name="Hauser L."/>
            <person name="Kyrpides N."/>
            <person name="Ivanova N."/>
            <person name="Pagani I."/>
            <person name="Brambilla E.-M."/>
            <person name="Klenk H.-P."/>
            <person name="Woyke T."/>
        </authorList>
    </citation>
    <scope>NUCLEOTIDE SEQUENCE [LARGE SCALE GENOMIC DNA]</scope>
    <source>
        <strain evidence="5 6">NA-134</strain>
    </source>
</reference>
<dbReference type="SUPFAM" id="SSF52402">
    <property type="entry name" value="Adenine nucleotide alpha hydrolases-like"/>
    <property type="match status" value="2"/>
</dbReference>
<dbReference type="RefSeq" id="WP_005457360.1">
    <property type="nucleotide sequence ID" value="NZ_CM001440.1"/>
</dbReference>
<dbReference type="STRING" id="882082.SaccyDRAFT_3098"/>
<dbReference type="HOGENOM" id="CLU_049301_2_3_11"/>
<keyword evidence="6" id="KW-1185">Reference proteome</keyword>
<dbReference type="InterPro" id="IPR006016">
    <property type="entry name" value="UspA"/>
</dbReference>
<evidence type="ECO:0000313" key="5">
    <source>
        <dbReference type="EMBL" id="EHR61937.1"/>
    </source>
</evidence>
<gene>
    <name evidence="5" type="ORF">SaccyDRAFT_3098</name>
</gene>
<name>H5XKU2_9PSEU</name>
<dbReference type="PANTHER" id="PTHR46268">
    <property type="entry name" value="STRESS RESPONSE PROTEIN NHAX"/>
    <property type="match status" value="1"/>
</dbReference>
<organism evidence="5 6">
    <name type="scientific">Saccharomonospora cyanea NA-134</name>
    <dbReference type="NCBI Taxonomy" id="882082"/>
    <lineage>
        <taxon>Bacteria</taxon>
        <taxon>Bacillati</taxon>
        <taxon>Actinomycetota</taxon>
        <taxon>Actinomycetes</taxon>
        <taxon>Pseudonocardiales</taxon>
        <taxon>Pseudonocardiaceae</taxon>
        <taxon>Saccharomonospora</taxon>
    </lineage>
</organism>
<evidence type="ECO:0000256" key="2">
    <source>
        <dbReference type="ARBA" id="ARBA00022741"/>
    </source>
</evidence>
<keyword evidence="3" id="KW-0067">ATP-binding</keyword>
<dbReference type="OrthoDB" id="3404132at2"/>
<evidence type="ECO:0000259" key="4">
    <source>
        <dbReference type="Pfam" id="PF00582"/>
    </source>
</evidence>
<evidence type="ECO:0000256" key="3">
    <source>
        <dbReference type="ARBA" id="ARBA00022840"/>
    </source>
</evidence>
<dbReference type="Proteomes" id="UP000002791">
    <property type="component" value="Chromosome"/>
</dbReference>
<accession>H5XKU2</accession>
<dbReference type="PRINTS" id="PR01438">
    <property type="entry name" value="UNVRSLSTRESS"/>
</dbReference>
<evidence type="ECO:0000256" key="1">
    <source>
        <dbReference type="ARBA" id="ARBA00008791"/>
    </source>
</evidence>